<dbReference type="Proteomes" id="UP000683511">
    <property type="component" value="Chromosome"/>
</dbReference>
<dbReference type="KEGG" id="rsin:B6N60_00811"/>
<keyword evidence="2" id="KW-1185">Reference proteome</keyword>
<evidence type="ECO:0000313" key="2">
    <source>
        <dbReference type="Proteomes" id="UP000683511"/>
    </source>
</evidence>
<gene>
    <name evidence="1" type="ORF">B6N60_00811</name>
</gene>
<organism evidence="1 2">
    <name type="scientific">Richelia sinica FACHB-800</name>
    <dbReference type="NCBI Taxonomy" id="1357546"/>
    <lineage>
        <taxon>Bacteria</taxon>
        <taxon>Bacillati</taxon>
        <taxon>Cyanobacteriota</taxon>
        <taxon>Cyanophyceae</taxon>
        <taxon>Nostocales</taxon>
        <taxon>Nostocaceae</taxon>
        <taxon>Richelia</taxon>
    </lineage>
</organism>
<evidence type="ECO:0000313" key="1">
    <source>
        <dbReference type="EMBL" id="QXE22130.1"/>
    </source>
</evidence>
<protein>
    <recommendedName>
        <fullName evidence="3">Phytanoyl-CoA dioxygenase</fullName>
    </recommendedName>
</protein>
<evidence type="ECO:0008006" key="3">
    <source>
        <dbReference type="Google" id="ProtNLM"/>
    </source>
</evidence>
<dbReference type="Gene3D" id="2.60.120.620">
    <property type="entry name" value="q2cbj1_9rhob like domain"/>
    <property type="match status" value="1"/>
</dbReference>
<proteinExistence type="predicted"/>
<dbReference type="SUPFAM" id="SSF51197">
    <property type="entry name" value="Clavaminate synthase-like"/>
    <property type="match status" value="1"/>
</dbReference>
<dbReference type="AlphaFoldDB" id="A0A975T564"/>
<name>A0A975T564_9NOST</name>
<dbReference type="EMBL" id="CP021056">
    <property type="protein sequence ID" value="QXE22130.1"/>
    <property type="molecule type" value="Genomic_DNA"/>
</dbReference>
<dbReference type="RefSeq" id="WP_190603140.1">
    <property type="nucleotide sequence ID" value="NZ_CP021056.1"/>
</dbReference>
<reference evidence="1" key="1">
    <citation type="submission" date="2017-04" db="EMBL/GenBank/DDBJ databases">
        <title>Genome deletions in a multicellular cyanobacterial endosymbiont for morphological adaptation in marine diatoms.</title>
        <authorList>
            <person name="Wang Y."/>
            <person name="Gao H."/>
            <person name="Li R."/>
            <person name="Xu X."/>
        </authorList>
    </citation>
    <scope>NUCLEOTIDE SEQUENCE</scope>
    <source>
        <strain evidence="1">FACHB 800</strain>
    </source>
</reference>
<sequence length="292" mass="33885">MDRFLLKVRHKFLQTIAQHPLIKSYIDQNYQRKINQHSQNLPILNMESLKLIEKIQQDGVAITSLSELGIKDTEKMLVVAQKLAKELVQLEAESVQNYVIHASCEEMSRFPQIFLWGIDPKLLNIVENYLGLSVAYQGAYLRRDIANGLEIGSRLWHIDQEDRRVIKIIIYLDDVDEENGPFQYLPYDISLKIAQTIKYTSGYLSDQTMQKLISPKSYHSCTGVGGTVIFAATSSIFHRGKPPINRDRLAIFYDYTSKSYKQRFYGTPTLPYRDLRLIARNLSEQQRNCIFW</sequence>
<accession>A0A975T564</accession>